<dbReference type="PROSITE" id="PS51257">
    <property type="entry name" value="PROKAR_LIPOPROTEIN"/>
    <property type="match status" value="1"/>
</dbReference>
<gene>
    <name evidence="8" type="ORF">SAMN05444001_10711</name>
</gene>
<evidence type="ECO:0000256" key="2">
    <source>
        <dbReference type="ARBA" id="ARBA00012652"/>
    </source>
</evidence>
<dbReference type="Pfam" id="PF05592">
    <property type="entry name" value="Bac_rhamnosid"/>
    <property type="match status" value="1"/>
</dbReference>
<dbReference type="InterPro" id="IPR035398">
    <property type="entry name" value="Bac_rhamnosid_C"/>
</dbReference>
<dbReference type="Gene3D" id="2.60.420.10">
    <property type="entry name" value="Maltose phosphorylase, domain 3"/>
    <property type="match status" value="1"/>
</dbReference>
<dbReference type="EC" id="3.2.1.40" evidence="2"/>
<comment type="catalytic activity">
    <reaction evidence="1">
        <text>Hydrolysis of terminal non-reducing alpha-L-rhamnose residues in alpha-L-rhamnosides.</text>
        <dbReference type="EC" id="3.2.1.40"/>
    </reaction>
</comment>
<evidence type="ECO:0000259" key="6">
    <source>
        <dbReference type="Pfam" id="PF17389"/>
    </source>
</evidence>
<evidence type="ECO:0000256" key="3">
    <source>
        <dbReference type="ARBA" id="ARBA00022801"/>
    </source>
</evidence>
<sequence length="876" mass="99038">MKRQLILVSLLVSLLIITGCDRKNEGTVPVNLRTEYLTDPIGIDTASPRFTWEYQSTDDSFVPTHTEVTVSTSPDMKQNKKVLNWQNSKPENRMSEISKLSLQPATHYYWTVTVWDADGRECRTSEVASFETGYFSFPVFSSKWITDGNNKDFEPAPMFRKTFTVGKTVRDARLYVASAGYNEMFINGERVGGHYLDPGYTHFDKRILYVTHDVTGMVKEGDNAIAAVLGNGWYNVQSVAVWDFEKARWRDRPRMYCELRLVYDDGSTDSIVTDESWRTAVGPYIYNDLYSGDMYDATLEEKGWNNTGFDDSQWKPVTVTASPASKVVAQQMPPIRITQEYAPADMKAFGNKLYVYSFPKNIAGFCRLKVKGERGTRITLKHGELLKKDGRLEQGNINIYYHPVKPYEMFQTDVYTLRGDGTEEVFIPAFTYHGFQYVEVESDKPVVLTNQSLTALSVHTDVKPVGRFECSNPMLTKIWDATMQAYVNNLHSIPTDCPQREKNGWTADAHVAVDLGLLGFDGITFYEKWMNDFIDNQRDSIGDISGIIPTATWGYGDWPGPVWDAAMFIIPNALYNYYGTQHSIEQLYPTMERYLEYLKTKETPEGTLANGIGDWVFWKTSTNTEYTSTAYYYLDNVLMARFAGLLKKDATPYQQKAGELKAIINKKFFNAETGEYAGGTQAAQGVALYLGLVPEGKEELVAKTLRDKIVANDCFLDFGLLGSKTVPAMLTKYGYIKDAMKMILKTEAPSWGYWVETMGYTTLPETWKMNDKFADASLNHVFMGDVSAWMMNTLAGINYDPSSPGFGHILITPHFVKELDWVRGDYHSVRGRIMSEWKRDGNHVILDVTIPAGCTADVIVDGKTQSLGSGTHTLTF</sequence>
<dbReference type="GO" id="GO:0005975">
    <property type="term" value="P:carbohydrate metabolic process"/>
    <property type="evidence" value="ECO:0007669"/>
    <property type="project" value="InterPro"/>
</dbReference>
<dbReference type="InterPro" id="IPR013783">
    <property type="entry name" value="Ig-like_fold"/>
</dbReference>
<dbReference type="SUPFAM" id="SSF48208">
    <property type="entry name" value="Six-hairpin glycosidases"/>
    <property type="match status" value="1"/>
</dbReference>
<feature type="domain" description="Alpha-L-rhamnosidase C-terminal" evidence="7">
    <location>
        <begin position="796"/>
        <end position="873"/>
    </location>
</feature>
<dbReference type="Gene3D" id="1.50.10.10">
    <property type="match status" value="1"/>
</dbReference>
<evidence type="ECO:0000259" key="7">
    <source>
        <dbReference type="Pfam" id="PF17390"/>
    </source>
</evidence>
<evidence type="ECO:0000256" key="1">
    <source>
        <dbReference type="ARBA" id="ARBA00001445"/>
    </source>
</evidence>
<dbReference type="EMBL" id="FNVS01000007">
    <property type="protein sequence ID" value="SEF79199.1"/>
    <property type="molecule type" value="Genomic_DNA"/>
</dbReference>
<proteinExistence type="predicted"/>
<evidence type="ECO:0000313" key="9">
    <source>
        <dbReference type="Proteomes" id="UP000236725"/>
    </source>
</evidence>
<dbReference type="PANTHER" id="PTHR33307">
    <property type="entry name" value="ALPHA-RHAMNOSIDASE (EUROFUNG)"/>
    <property type="match status" value="1"/>
</dbReference>
<dbReference type="AlphaFoldDB" id="A0A8G2BVW3"/>
<dbReference type="SUPFAM" id="SSF49785">
    <property type="entry name" value="Galactose-binding domain-like"/>
    <property type="match status" value="1"/>
</dbReference>
<evidence type="ECO:0000313" key="8">
    <source>
        <dbReference type="EMBL" id="SEF79199.1"/>
    </source>
</evidence>
<reference evidence="8 9" key="1">
    <citation type="submission" date="2016-10" db="EMBL/GenBank/DDBJ databases">
        <authorList>
            <person name="Varghese N."/>
            <person name="Submissions S."/>
        </authorList>
    </citation>
    <scope>NUCLEOTIDE SEQUENCE [LARGE SCALE GENOMIC DNA]</scope>
    <source>
        <strain evidence="8 9">DSM 29073</strain>
    </source>
</reference>
<dbReference type="InterPro" id="IPR012341">
    <property type="entry name" value="6hp_glycosidase-like_sf"/>
</dbReference>
<dbReference type="RefSeq" id="WP_103983069.1">
    <property type="nucleotide sequence ID" value="NZ_FNVS01000007.1"/>
</dbReference>
<dbReference type="PANTHER" id="PTHR33307:SF6">
    <property type="entry name" value="ALPHA-RHAMNOSIDASE (EUROFUNG)-RELATED"/>
    <property type="match status" value="1"/>
</dbReference>
<evidence type="ECO:0000259" key="5">
    <source>
        <dbReference type="Pfam" id="PF08531"/>
    </source>
</evidence>
<dbReference type="Pfam" id="PF17389">
    <property type="entry name" value="Bac_rhamnosid6H"/>
    <property type="match status" value="1"/>
</dbReference>
<dbReference type="InterPro" id="IPR013737">
    <property type="entry name" value="Bac_rhamnosid_N"/>
</dbReference>
<feature type="domain" description="Alpha-L-rhamnosidase six-hairpin glycosidase" evidence="6">
    <location>
        <begin position="465"/>
        <end position="793"/>
    </location>
</feature>
<dbReference type="GO" id="GO:0030596">
    <property type="term" value="F:alpha-L-rhamnosidase activity"/>
    <property type="evidence" value="ECO:0007669"/>
    <property type="project" value="UniProtKB-EC"/>
</dbReference>
<dbReference type="InterPro" id="IPR008979">
    <property type="entry name" value="Galactose-bd-like_sf"/>
</dbReference>
<protein>
    <recommendedName>
        <fullName evidence="2">alpha-L-rhamnosidase</fullName>
        <ecNumber evidence="2">3.2.1.40</ecNumber>
    </recommendedName>
</protein>
<feature type="domain" description="Alpha-L-rhamnosidase concanavalin-like" evidence="4">
    <location>
        <begin position="351"/>
        <end position="459"/>
    </location>
</feature>
<dbReference type="Pfam" id="PF08531">
    <property type="entry name" value="Bac_rhamnosid_N"/>
    <property type="match status" value="1"/>
</dbReference>
<name>A0A8G2BVW3_9BACT</name>
<organism evidence="8 9">
    <name type="scientific">Parabacteroides chinchillae</name>
    <dbReference type="NCBI Taxonomy" id="871327"/>
    <lineage>
        <taxon>Bacteria</taxon>
        <taxon>Pseudomonadati</taxon>
        <taxon>Bacteroidota</taxon>
        <taxon>Bacteroidia</taxon>
        <taxon>Bacteroidales</taxon>
        <taxon>Tannerellaceae</taxon>
        <taxon>Parabacteroides</taxon>
    </lineage>
</organism>
<dbReference type="InterPro" id="IPR008928">
    <property type="entry name" value="6-hairpin_glycosidase_sf"/>
</dbReference>
<dbReference type="InterPro" id="IPR035396">
    <property type="entry name" value="Bac_rhamnosid6H"/>
</dbReference>
<dbReference type="Proteomes" id="UP000236725">
    <property type="component" value="Unassembled WGS sequence"/>
</dbReference>
<dbReference type="Gene3D" id="2.60.120.260">
    <property type="entry name" value="Galactose-binding domain-like"/>
    <property type="match status" value="2"/>
</dbReference>
<comment type="caution">
    <text evidence="8">The sequence shown here is derived from an EMBL/GenBank/DDBJ whole genome shotgun (WGS) entry which is preliminary data.</text>
</comment>
<keyword evidence="3" id="KW-0378">Hydrolase</keyword>
<accession>A0A8G2BVW3</accession>
<dbReference type="PIRSF" id="PIRSF010631">
    <property type="entry name" value="A-rhamnsds"/>
    <property type="match status" value="1"/>
</dbReference>
<feature type="domain" description="Bacterial alpha-L-rhamnosidase N-terminal" evidence="5">
    <location>
        <begin position="167"/>
        <end position="339"/>
    </location>
</feature>
<evidence type="ECO:0000259" key="4">
    <source>
        <dbReference type="Pfam" id="PF05592"/>
    </source>
</evidence>
<dbReference type="InterPro" id="IPR016007">
    <property type="entry name" value="Alpha_rhamnosid"/>
</dbReference>
<dbReference type="Pfam" id="PF17390">
    <property type="entry name" value="Bac_rhamnosid_C"/>
    <property type="match status" value="1"/>
</dbReference>
<dbReference type="Gene3D" id="2.60.40.10">
    <property type="entry name" value="Immunoglobulins"/>
    <property type="match status" value="1"/>
</dbReference>
<keyword evidence="9" id="KW-1185">Reference proteome</keyword>
<dbReference type="Pfam" id="PF25788">
    <property type="entry name" value="Ig_Rha78A_N"/>
    <property type="match status" value="1"/>
</dbReference>
<dbReference type="InterPro" id="IPR008902">
    <property type="entry name" value="Rhamnosid_concanavalin"/>
</dbReference>